<sequence>MRQTQVAFGAGIVRLGPLDGLRGIAALVIVLGYQAQGLFAAGSFDGAGSVVEWFHAWGWIFADLFFVISGFVFAHVYVGGRGLGSRDDLASFTVGRIARLYPLHLLLLILCTGLYWNAAQTSVPAFIAHLFMLQAVVQPAVQAFNASAWLLSAEAICCAFFAIALHAGRRSLAMVTLAAILVSTAFLFWRGLPGGPWNQDLVVRGLLGFFIGQALWGRRVELRRVPAGALVAIAALGLALAMGQWSPIPALCLLVWPSLVLLALRVPLLESRPLIWLGDRSYVIFLLHLPLLDLIVRITGKLEGGAPFILAATLGYGLAVLLLSEVVYRLAEVPTRRLVRSRGLDVRDVGLIGGLPGRG</sequence>
<reference evidence="3" key="1">
    <citation type="journal article" date="2014" name="Int. J. Syst. Evol. Microbiol.">
        <title>Complete genome sequence of Corynebacterium casei LMG S-19264T (=DSM 44701T), isolated from a smear-ripened cheese.</title>
        <authorList>
            <consortium name="US DOE Joint Genome Institute (JGI-PGF)"/>
            <person name="Walter F."/>
            <person name="Albersmeier A."/>
            <person name="Kalinowski J."/>
            <person name="Ruckert C."/>
        </authorList>
    </citation>
    <scope>NUCLEOTIDE SEQUENCE</scope>
    <source>
        <strain evidence="3">CGMCC 1.15095</strain>
    </source>
</reference>
<keyword evidence="1" id="KW-1133">Transmembrane helix</keyword>
<keyword evidence="3" id="KW-0808">Transferase</keyword>
<dbReference type="PANTHER" id="PTHR23028">
    <property type="entry name" value="ACETYLTRANSFERASE"/>
    <property type="match status" value="1"/>
</dbReference>
<dbReference type="Proteomes" id="UP000608154">
    <property type="component" value="Unassembled WGS sequence"/>
</dbReference>
<proteinExistence type="predicted"/>
<keyword evidence="1" id="KW-0472">Membrane</keyword>
<dbReference type="InterPro" id="IPR050879">
    <property type="entry name" value="Acyltransferase_3"/>
</dbReference>
<feature type="transmembrane region" description="Helical" evidence="1">
    <location>
        <begin position="147"/>
        <end position="165"/>
    </location>
</feature>
<name>A0A916X496_9SPHN</name>
<feature type="transmembrane region" description="Helical" evidence="1">
    <location>
        <begin position="306"/>
        <end position="328"/>
    </location>
</feature>
<accession>A0A916X496</accession>
<feature type="transmembrane region" description="Helical" evidence="1">
    <location>
        <begin position="24"/>
        <end position="44"/>
    </location>
</feature>
<evidence type="ECO:0000256" key="1">
    <source>
        <dbReference type="SAM" id="Phobius"/>
    </source>
</evidence>
<keyword evidence="4" id="KW-1185">Reference proteome</keyword>
<feature type="transmembrane region" description="Helical" evidence="1">
    <location>
        <begin position="201"/>
        <end position="218"/>
    </location>
</feature>
<feature type="transmembrane region" description="Helical" evidence="1">
    <location>
        <begin position="56"/>
        <end position="78"/>
    </location>
</feature>
<feature type="transmembrane region" description="Helical" evidence="1">
    <location>
        <begin position="225"/>
        <end position="242"/>
    </location>
</feature>
<dbReference type="AlphaFoldDB" id="A0A916X496"/>
<feature type="transmembrane region" description="Helical" evidence="1">
    <location>
        <begin position="172"/>
        <end position="189"/>
    </location>
</feature>
<comment type="caution">
    <text evidence="3">The sequence shown here is derived from an EMBL/GenBank/DDBJ whole genome shotgun (WGS) entry which is preliminary data.</text>
</comment>
<dbReference type="GO" id="GO:0016747">
    <property type="term" value="F:acyltransferase activity, transferring groups other than amino-acyl groups"/>
    <property type="evidence" value="ECO:0007669"/>
    <property type="project" value="InterPro"/>
</dbReference>
<reference evidence="3" key="2">
    <citation type="submission" date="2020-09" db="EMBL/GenBank/DDBJ databases">
        <authorList>
            <person name="Sun Q."/>
            <person name="Zhou Y."/>
        </authorList>
    </citation>
    <scope>NUCLEOTIDE SEQUENCE</scope>
    <source>
        <strain evidence="3">CGMCC 1.15095</strain>
    </source>
</reference>
<evidence type="ECO:0000313" key="3">
    <source>
        <dbReference type="EMBL" id="GGB90539.1"/>
    </source>
</evidence>
<protein>
    <submittedName>
        <fullName evidence="3">Acyltransferase</fullName>
    </submittedName>
</protein>
<dbReference type="RefSeq" id="WP_188768301.1">
    <property type="nucleotide sequence ID" value="NZ_BMHK01000003.1"/>
</dbReference>
<dbReference type="EMBL" id="BMHK01000003">
    <property type="protein sequence ID" value="GGB90539.1"/>
    <property type="molecule type" value="Genomic_DNA"/>
</dbReference>
<feature type="domain" description="Acyltransferase 3" evidence="2">
    <location>
        <begin position="18"/>
        <end position="322"/>
    </location>
</feature>
<keyword evidence="3" id="KW-0012">Acyltransferase</keyword>
<evidence type="ECO:0000259" key="2">
    <source>
        <dbReference type="Pfam" id="PF01757"/>
    </source>
</evidence>
<gene>
    <name evidence="3" type="ORF">GCM10011494_06110</name>
</gene>
<dbReference type="GO" id="GO:0000271">
    <property type="term" value="P:polysaccharide biosynthetic process"/>
    <property type="evidence" value="ECO:0007669"/>
    <property type="project" value="TreeGrafter"/>
</dbReference>
<dbReference type="PANTHER" id="PTHR23028:SF131">
    <property type="entry name" value="BLR2367 PROTEIN"/>
    <property type="match status" value="1"/>
</dbReference>
<organism evidence="3 4">
    <name type="scientific">Novosphingobium endophyticum</name>
    <dbReference type="NCBI Taxonomy" id="1955250"/>
    <lineage>
        <taxon>Bacteria</taxon>
        <taxon>Pseudomonadati</taxon>
        <taxon>Pseudomonadota</taxon>
        <taxon>Alphaproteobacteria</taxon>
        <taxon>Sphingomonadales</taxon>
        <taxon>Sphingomonadaceae</taxon>
        <taxon>Novosphingobium</taxon>
    </lineage>
</organism>
<dbReference type="GO" id="GO:0016020">
    <property type="term" value="C:membrane"/>
    <property type="evidence" value="ECO:0007669"/>
    <property type="project" value="TreeGrafter"/>
</dbReference>
<feature type="transmembrane region" description="Helical" evidence="1">
    <location>
        <begin position="98"/>
        <end position="116"/>
    </location>
</feature>
<feature type="transmembrane region" description="Helical" evidence="1">
    <location>
        <begin position="248"/>
        <end position="269"/>
    </location>
</feature>
<keyword evidence="1" id="KW-0812">Transmembrane</keyword>
<feature type="transmembrane region" description="Helical" evidence="1">
    <location>
        <begin position="281"/>
        <end position="300"/>
    </location>
</feature>
<dbReference type="InterPro" id="IPR002656">
    <property type="entry name" value="Acyl_transf_3_dom"/>
</dbReference>
<evidence type="ECO:0000313" key="4">
    <source>
        <dbReference type="Proteomes" id="UP000608154"/>
    </source>
</evidence>
<dbReference type="Pfam" id="PF01757">
    <property type="entry name" value="Acyl_transf_3"/>
    <property type="match status" value="1"/>
</dbReference>